<keyword evidence="4" id="KW-0963">Cytoplasm</keyword>
<keyword evidence="6" id="KW-0009">Actin-binding</keyword>
<feature type="compositionally biased region" description="Basic and acidic residues" evidence="9">
    <location>
        <begin position="876"/>
        <end position="886"/>
    </location>
</feature>
<feature type="region of interest" description="Disordered" evidence="9">
    <location>
        <begin position="697"/>
        <end position="746"/>
    </location>
</feature>
<dbReference type="GO" id="GO:0005912">
    <property type="term" value="C:adherens junction"/>
    <property type="evidence" value="ECO:0007669"/>
    <property type="project" value="TreeGrafter"/>
</dbReference>
<dbReference type="PROSITE" id="PS51307">
    <property type="entry name" value="ASD2"/>
    <property type="match status" value="1"/>
</dbReference>
<evidence type="ECO:0000256" key="3">
    <source>
        <dbReference type="ARBA" id="ARBA00022473"/>
    </source>
</evidence>
<feature type="compositionally biased region" description="Acidic residues" evidence="9">
    <location>
        <begin position="1417"/>
        <end position="1426"/>
    </location>
</feature>
<dbReference type="Pfam" id="PF08687">
    <property type="entry name" value="ASD2"/>
    <property type="match status" value="1"/>
</dbReference>
<evidence type="ECO:0000256" key="8">
    <source>
        <dbReference type="SAM" id="Coils"/>
    </source>
</evidence>
<dbReference type="FunFam" id="2.30.42.10:FF:000100">
    <property type="entry name" value="Shroom family member 2"/>
    <property type="match status" value="1"/>
</dbReference>
<feature type="compositionally biased region" description="Polar residues" evidence="9">
    <location>
        <begin position="1256"/>
        <end position="1265"/>
    </location>
</feature>
<feature type="compositionally biased region" description="Basic and acidic residues" evidence="9">
    <location>
        <begin position="1496"/>
        <end position="1508"/>
    </location>
</feature>
<feature type="compositionally biased region" description="Polar residues" evidence="9">
    <location>
        <begin position="496"/>
        <end position="527"/>
    </location>
</feature>
<feature type="compositionally biased region" description="Basic and acidic residues" evidence="9">
    <location>
        <begin position="729"/>
        <end position="744"/>
    </location>
</feature>
<dbReference type="Gene3D" id="6.10.250.3120">
    <property type="match status" value="1"/>
</dbReference>
<dbReference type="InterPro" id="IPR001478">
    <property type="entry name" value="PDZ"/>
</dbReference>
<evidence type="ECO:0000256" key="5">
    <source>
        <dbReference type="ARBA" id="ARBA00022553"/>
    </source>
</evidence>
<feature type="compositionally biased region" description="Basic and acidic residues" evidence="9">
    <location>
        <begin position="338"/>
        <end position="356"/>
    </location>
</feature>
<evidence type="ECO:0000256" key="6">
    <source>
        <dbReference type="ARBA" id="ARBA00023203"/>
    </source>
</evidence>
<feature type="compositionally biased region" description="Pro residues" evidence="9">
    <location>
        <begin position="708"/>
        <end position="724"/>
    </location>
</feature>
<comment type="caution">
    <text evidence="12">The sequence shown here is derived from an EMBL/GenBank/DDBJ whole genome shotgun (WGS) entry which is preliminary data.</text>
</comment>
<keyword evidence="13" id="KW-1185">Reference proteome</keyword>
<feature type="compositionally biased region" description="Basic and acidic residues" evidence="9">
    <location>
        <begin position="773"/>
        <end position="782"/>
    </location>
</feature>
<keyword evidence="5" id="KW-0597">Phosphoprotein</keyword>
<evidence type="ECO:0000256" key="9">
    <source>
        <dbReference type="SAM" id="MobiDB-lite"/>
    </source>
</evidence>
<dbReference type="Proteomes" id="UP001066276">
    <property type="component" value="Chromosome 10"/>
</dbReference>
<dbReference type="SMART" id="SM00228">
    <property type="entry name" value="PDZ"/>
    <property type="match status" value="1"/>
</dbReference>
<dbReference type="InterPro" id="IPR027685">
    <property type="entry name" value="Shroom_fam"/>
</dbReference>
<dbReference type="GO" id="GO:0007015">
    <property type="term" value="P:actin filament organization"/>
    <property type="evidence" value="ECO:0007669"/>
    <property type="project" value="TreeGrafter"/>
</dbReference>
<dbReference type="GO" id="GO:0016324">
    <property type="term" value="C:apical plasma membrane"/>
    <property type="evidence" value="ECO:0007669"/>
    <property type="project" value="TreeGrafter"/>
</dbReference>
<feature type="compositionally biased region" description="Polar residues" evidence="9">
    <location>
        <begin position="312"/>
        <end position="327"/>
    </location>
</feature>
<dbReference type="InterPro" id="IPR036034">
    <property type="entry name" value="PDZ_sf"/>
</dbReference>
<keyword evidence="7" id="KW-0206">Cytoskeleton</keyword>
<name>A0AAV7MMV4_PLEWA</name>
<sequence length="1746" mass="195933">MKLDLWRLNGDEVSGARVTLLPAMEPPQGGAEAANLDPHPQGTASSEDPHPAGADAESGENRAASFQCIHVQLQGGAPWGFTLKGGLEHGEPLIVSKIEDGGKAALCRMMQIGDELVNINGTPLYGSRQEALILIKGSYRILKMIVRRRNVPIIRPHSWHLAKLSEARPEAGTMHFPPDTFSLSWHSGCETSDLSMQWNQLSRHCSTDKSSSIGSMDSLDQPSQTYYEGNLSPIDQNMYHNKRDSAYSSFSASSNASDYTVSLRTEESASMDCILQDLGPCKHNDGRYLQTGNGVSETSDDASLHRPGGHSEPNSRPPSGTYEQNLALSCKAPPQPPLRRDSLRAPKSHPSQEKRRASAPVDLLNATGSWASDDFLSTQDKGRDGRRCGQTFSLCSEHMKDCLPADQYYMLNSHPDKCQKCTEPPASENSKPCTERPSGKKATINHLTCENGKDVHKTENIQATSALLINCTTSCTKEQLTTQSTRWHSALEQSPDAEQSSDLTNCSNGSEPKSMQEGHQWTVSPLHSMQRHRNSRRLKENTKEQLCEDSSFHDECNRNLSKDNHKFKVRTENDGSLHQSGNRIPSTLKSYPDLERSSSVPNGTADPQREPHHSLESTSENTGGLRPAHSTEVLVEECKDQEEAKLHVKKPGSSRFRSAQIRRRSERFATNLRNEIQRRKAQLHKSNGSTTLLCGEEPVEEMEEPSECPSPPRLPLPPPPPPPKTRSIRPQDKKAKDKWKKDSTECLLEMPKNVQVSEVERVSDHVMVNTATFDEKWADSHPKPNQSISEEKPASGLQCGTSSEYLNQEPKEPMLDEVVRPTGHLPDRTVAVTDVKWSTPCPSPDFERQRAQQVSYGGGGRWTWSPEQRLQPKSRQPKESQSERTVNESPPKAYATEPEIAPAPTRITQETILLPFADRRKFFEETCRGGPASHLPSLVVQTRKPNCRPKHAEPSVFQPVVSDCRNLRRLSVDHSYSPPSPVRPEVSVAYTDCGLNQVADQTVFYNQVKHSSEHEYIRALSRTCNIHGTVVHEPCMYCSGDICPAMVKMNFQASHHSCCFHQHQWPRCGERCCPSQHKVLEESSFAHNDTWSCRKPCFQELPLEEWEKPAQINRKSSKSVSEINHYKSGFQRTSPLRPRCDRDHEWPVCYRSVSSQDLSCDCERPVRVLDIAAYEDGLVEPPPLSVRGRAFSESHINFEPQTSRVRERREPLLAKLEETPPEPQGVAKKKGPPRPPPPNWGRLGMRRASHQHLYNTADTSSTGPISRSVPPEASSLQQQEQHWRADMEAARQRSQSLPLEKMHGGFLKPVAIQPSQVNCQFQQEYSNSMSTNHSSKQDNTHNFCYNLPERKEGPLVIDTNQDGTIRLDTRRFESNGDLDRSTGSEAGDRSSLSSCTEEWHRSQPVSPGPATGHMQEGVEEEEEEEGSCQAEATRRLPVRMTSEELMRDVAGRDRSLAMVLSQGSGMVTTAEVMGELFSKGDRQSWTEHFEKDWSAEKPYENPGQERYEFQPISPPPPAGSISPTSYSAYYNTSAGKAELLNKMKELPEVTEDDSEGEEVDAELAEKKLQLIESIGKKLSVLQEAQRGLLEDIGANTSLGEEVETLVRTVCKPNELDKYRMFIGDLDKVVNLLLSLSGRLARVENALNSLDPETTQEEKLVLMEKKRQLTEQLEEAKDLKEHVDRREKVVHDTVSRYLTADQLLDYHHFVKMKSALIIEQRELEEKIKLGEEQLKCLRESLPNSREY</sequence>
<feature type="compositionally biased region" description="Polar residues" evidence="9">
    <location>
        <begin position="865"/>
        <end position="874"/>
    </location>
</feature>
<feature type="region of interest" description="Disordered" evidence="9">
    <location>
        <begin position="642"/>
        <end position="662"/>
    </location>
</feature>
<feature type="region of interest" description="Disordered" evidence="9">
    <location>
        <begin position="1256"/>
        <end position="1295"/>
    </location>
</feature>
<dbReference type="PANTHER" id="PTHR15012:SF35">
    <property type="entry name" value="PROTEIN SHROOM4"/>
    <property type="match status" value="1"/>
</dbReference>
<feature type="compositionally biased region" description="Basic and acidic residues" evidence="9">
    <location>
        <begin position="1367"/>
        <end position="1388"/>
    </location>
</feature>
<feature type="region of interest" description="Disordered" evidence="9">
    <location>
        <begin position="772"/>
        <end position="897"/>
    </location>
</feature>
<feature type="region of interest" description="Disordered" evidence="9">
    <location>
        <begin position="208"/>
        <end position="232"/>
    </location>
</feature>
<feature type="coiled-coil region" evidence="8">
    <location>
        <begin position="1658"/>
        <end position="1685"/>
    </location>
</feature>
<evidence type="ECO:0000256" key="2">
    <source>
        <dbReference type="ARBA" id="ARBA00006469"/>
    </source>
</evidence>
<dbReference type="PROSITE" id="PS50106">
    <property type="entry name" value="PDZ"/>
    <property type="match status" value="1"/>
</dbReference>
<feature type="region of interest" description="Disordered" evidence="9">
    <location>
        <begin position="1214"/>
        <end position="1244"/>
    </location>
</feature>
<dbReference type="PANTHER" id="PTHR15012">
    <property type="entry name" value="APICAL PROTEIN/SHROOM-RELATED"/>
    <property type="match status" value="1"/>
</dbReference>
<feature type="compositionally biased region" description="Acidic residues" evidence="9">
    <location>
        <begin position="697"/>
        <end position="706"/>
    </location>
</feature>
<evidence type="ECO:0008006" key="14">
    <source>
        <dbReference type="Google" id="ProtNLM"/>
    </source>
</evidence>
<keyword evidence="8" id="KW-0175">Coiled coil</keyword>
<accession>A0AAV7MMV4</accession>
<feature type="region of interest" description="Disordered" evidence="9">
    <location>
        <begin position="286"/>
        <end position="361"/>
    </location>
</feature>
<dbReference type="Pfam" id="PF00595">
    <property type="entry name" value="PDZ"/>
    <property type="match status" value="1"/>
</dbReference>
<dbReference type="SUPFAM" id="SSF50156">
    <property type="entry name" value="PDZ domain-like"/>
    <property type="match status" value="1"/>
</dbReference>
<gene>
    <name evidence="12" type="ORF">NDU88_006622</name>
</gene>
<feature type="region of interest" description="Disordered" evidence="9">
    <location>
        <begin position="23"/>
        <end position="59"/>
    </location>
</feature>
<feature type="compositionally biased region" description="Basic and acidic residues" evidence="9">
    <location>
        <begin position="537"/>
        <end position="575"/>
    </location>
</feature>
<feature type="compositionally biased region" description="Polar residues" evidence="9">
    <location>
        <begin position="576"/>
        <end position="589"/>
    </location>
</feature>
<dbReference type="GO" id="GO:0030864">
    <property type="term" value="C:cortical actin cytoskeleton"/>
    <property type="evidence" value="ECO:0007669"/>
    <property type="project" value="TreeGrafter"/>
</dbReference>
<comment type="subcellular location">
    <subcellularLocation>
        <location evidence="1">Cytoplasm</location>
        <location evidence="1">Cytoskeleton</location>
    </subcellularLocation>
</comment>
<dbReference type="GO" id="GO:0051015">
    <property type="term" value="F:actin filament binding"/>
    <property type="evidence" value="ECO:0007669"/>
    <property type="project" value="InterPro"/>
</dbReference>
<keyword evidence="3" id="KW-0217">Developmental protein</keyword>
<organism evidence="12 13">
    <name type="scientific">Pleurodeles waltl</name>
    <name type="common">Iberian ribbed newt</name>
    <dbReference type="NCBI Taxonomy" id="8319"/>
    <lineage>
        <taxon>Eukaryota</taxon>
        <taxon>Metazoa</taxon>
        <taxon>Chordata</taxon>
        <taxon>Craniata</taxon>
        <taxon>Vertebrata</taxon>
        <taxon>Euteleostomi</taxon>
        <taxon>Amphibia</taxon>
        <taxon>Batrachia</taxon>
        <taxon>Caudata</taxon>
        <taxon>Salamandroidea</taxon>
        <taxon>Salamandridae</taxon>
        <taxon>Pleurodelinae</taxon>
        <taxon>Pleurodeles</taxon>
    </lineage>
</organism>
<comment type="similarity">
    <text evidence="2">Belongs to the shroom family.</text>
</comment>
<dbReference type="CDD" id="cd06750">
    <property type="entry name" value="PDZ_shroom2_3_4-like"/>
    <property type="match status" value="1"/>
</dbReference>
<feature type="compositionally biased region" description="Basic and acidic residues" evidence="9">
    <location>
        <begin position="1281"/>
        <end position="1291"/>
    </location>
</feature>
<dbReference type="InterPro" id="IPR014799">
    <property type="entry name" value="ASD2_dom"/>
</dbReference>
<evidence type="ECO:0000256" key="7">
    <source>
        <dbReference type="ARBA" id="ARBA00023212"/>
    </source>
</evidence>
<dbReference type="Gene3D" id="2.30.42.10">
    <property type="match status" value="1"/>
</dbReference>
<evidence type="ECO:0000256" key="4">
    <source>
        <dbReference type="ARBA" id="ARBA00022490"/>
    </source>
</evidence>
<feature type="compositionally biased region" description="Basic and acidic residues" evidence="9">
    <location>
        <begin position="809"/>
        <end position="819"/>
    </location>
</feature>
<evidence type="ECO:0000259" key="10">
    <source>
        <dbReference type="PROSITE" id="PS50106"/>
    </source>
</evidence>
<dbReference type="EMBL" id="JANPWB010000014">
    <property type="protein sequence ID" value="KAJ1101555.1"/>
    <property type="molecule type" value="Genomic_DNA"/>
</dbReference>
<evidence type="ECO:0000256" key="1">
    <source>
        <dbReference type="ARBA" id="ARBA00004245"/>
    </source>
</evidence>
<protein>
    <recommendedName>
        <fullName evidence="14">Protein Shroom4</fullName>
    </recommendedName>
</protein>
<feature type="region of interest" description="Disordered" evidence="9">
    <location>
        <begin position="1367"/>
        <end position="1435"/>
    </location>
</feature>
<feature type="region of interest" description="Disordered" evidence="9">
    <location>
        <begin position="1496"/>
        <end position="1524"/>
    </location>
</feature>
<evidence type="ECO:0000259" key="11">
    <source>
        <dbReference type="PROSITE" id="PS51307"/>
    </source>
</evidence>
<proteinExistence type="inferred from homology"/>
<evidence type="ECO:0000313" key="12">
    <source>
        <dbReference type="EMBL" id="KAJ1101555.1"/>
    </source>
</evidence>
<feature type="region of interest" description="Disordered" evidence="9">
    <location>
        <begin position="486"/>
        <end position="627"/>
    </location>
</feature>
<feature type="domain" description="ASD2" evidence="11">
    <location>
        <begin position="1443"/>
        <end position="1741"/>
    </location>
</feature>
<dbReference type="GO" id="GO:0043296">
    <property type="term" value="C:apical junction complex"/>
    <property type="evidence" value="ECO:0007669"/>
    <property type="project" value="TreeGrafter"/>
</dbReference>
<feature type="domain" description="PDZ" evidence="10">
    <location>
        <begin position="68"/>
        <end position="150"/>
    </location>
</feature>
<reference evidence="12" key="1">
    <citation type="journal article" date="2022" name="bioRxiv">
        <title>Sequencing and chromosome-scale assembly of the giantPleurodeles waltlgenome.</title>
        <authorList>
            <person name="Brown T."/>
            <person name="Elewa A."/>
            <person name="Iarovenko S."/>
            <person name="Subramanian E."/>
            <person name="Araus A.J."/>
            <person name="Petzold A."/>
            <person name="Susuki M."/>
            <person name="Suzuki K.-i.T."/>
            <person name="Hayashi T."/>
            <person name="Toyoda A."/>
            <person name="Oliveira C."/>
            <person name="Osipova E."/>
            <person name="Leigh N.D."/>
            <person name="Simon A."/>
            <person name="Yun M.H."/>
        </authorList>
    </citation>
    <scope>NUCLEOTIDE SEQUENCE</scope>
    <source>
        <strain evidence="12">20211129_DDA</strain>
        <tissue evidence="12">Liver</tissue>
    </source>
</reference>
<evidence type="ECO:0000313" key="13">
    <source>
        <dbReference type="Proteomes" id="UP001066276"/>
    </source>
</evidence>